<feature type="transmembrane region" description="Helical" evidence="6">
    <location>
        <begin position="160"/>
        <end position="178"/>
    </location>
</feature>
<comment type="subcellular location">
    <subcellularLocation>
        <location evidence="1">Membrane</location>
        <topology evidence="1">Multi-pass membrane protein</topology>
    </subcellularLocation>
</comment>
<dbReference type="InterPro" id="IPR000620">
    <property type="entry name" value="EamA_dom"/>
</dbReference>
<dbReference type="OrthoDB" id="9810329at2"/>
<dbReference type="AlphaFoldDB" id="A0A1M6HHT2"/>
<feature type="domain" description="EamA" evidence="7">
    <location>
        <begin position="160"/>
        <end position="289"/>
    </location>
</feature>
<sequence length="297" mass="31030">MSAPALDASAAETPRAGQAALWMLGAIVSFSSMAVAGRAVSFELDTFEIMLYRSLAGIPIVLGAAALAGRTGEIRAARMGLHLIRNTFHFLGQNCWYLALTLIPLAQVFALEFTGPIWAILFAPLVLGERITSRGLAAAALGFAGILIVARPGFGAFDPGLVAAAVAAIGFGFTALFTRRLTRTESTVSILLWLTVMQAGMSLVFAGVDGDIALPSAPSLLPMAVISVGGLVAHYCLTTALSLAPAAKVMPIDFARLPLIAVVGMVLYGEALDPLVFLGAGLIVLGNWVNLRRPRRA</sequence>
<feature type="domain" description="EamA" evidence="7">
    <location>
        <begin position="19"/>
        <end position="150"/>
    </location>
</feature>
<dbReference type="GO" id="GO:0016020">
    <property type="term" value="C:membrane"/>
    <property type="evidence" value="ECO:0007669"/>
    <property type="project" value="UniProtKB-SubCell"/>
</dbReference>
<feature type="transmembrane region" description="Helical" evidence="6">
    <location>
        <begin position="274"/>
        <end position="291"/>
    </location>
</feature>
<feature type="transmembrane region" description="Helical" evidence="6">
    <location>
        <begin position="249"/>
        <end position="268"/>
    </location>
</feature>
<feature type="transmembrane region" description="Helical" evidence="6">
    <location>
        <begin position="20"/>
        <end position="39"/>
    </location>
</feature>
<reference evidence="8 9" key="1">
    <citation type="submission" date="2016-11" db="EMBL/GenBank/DDBJ databases">
        <authorList>
            <person name="Jaros S."/>
            <person name="Januszkiewicz K."/>
            <person name="Wedrychowicz H."/>
        </authorList>
    </citation>
    <scope>NUCLEOTIDE SEQUENCE [LARGE SCALE GENOMIC DNA]</scope>
    <source>
        <strain evidence="8 9">DSM 100565</strain>
    </source>
</reference>
<evidence type="ECO:0000256" key="6">
    <source>
        <dbReference type="SAM" id="Phobius"/>
    </source>
</evidence>
<feature type="transmembrane region" description="Helical" evidence="6">
    <location>
        <begin position="51"/>
        <end position="69"/>
    </location>
</feature>
<evidence type="ECO:0000256" key="2">
    <source>
        <dbReference type="ARBA" id="ARBA00009853"/>
    </source>
</evidence>
<evidence type="ECO:0000313" key="8">
    <source>
        <dbReference type="EMBL" id="SHJ21770.1"/>
    </source>
</evidence>
<gene>
    <name evidence="8" type="ORF">SAMN05444417_3237</name>
</gene>
<comment type="similarity">
    <text evidence="2">Belongs to the drug/metabolite transporter (DMT) superfamily. 10 TMS drug/metabolite exporter (DME) (TC 2.A.7.3) family.</text>
</comment>
<protein>
    <submittedName>
        <fullName evidence="8">Permease of the drug/metabolite transporter (DMT) superfamily</fullName>
    </submittedName>
</protein>
<dbReference type="InterPro" id="IPR037185">
    <property type="entry name" value="EmrE-like"/>
</dbReference>
<keyword evidence="3 6" id="KW-0812">Transmembrane</keyword>
<keyword evidence="5 6" id="KW-0472">Membrane</keyword>
<feature type="transmembrane region" description="Helical" evidence="6">
    <location>
        <begin position="220"/>
        <end position="237"/>
    </location>
</feature>
<feature type="transmembrane region" description="Helical" evidence="6">
    <location>
        <begin position="96"/>
        <end position="123"/>
    </location>
</feature>
<evidence type="ECO:0000256" key="5">
    <source>
        <dbReference type="ARBA" id="ARBA00023136"/>
    </source>
</evidence>
<proteinExistence type="inferred from homology"/>
<dbReference type="PANTHER" id="PTHR22911">
    <property type="entry name" value="ACYL-MALONYL CONDENSING ENZYME-RELATED"/>
    <property type="match status" value="1"/>
</dbReference>
<keyword evidence="9" id="KW-1185">Reference proteome</keyword>
<dbReference type="Proteomes" id="UP000184292">
    <property type="component" value="Unassembled WGS sequence"/>
</dbReference>
<evidence type="ECO:0000256" key="3">
    <source>
        <dbReference type="ARBA" id="ARBA00022692"/>
    </source>
</evidence>
<dbReference type="RefSeq" id="WP_073333570.1">
    <property type="nucleotide sequence ID" value="NZ_FQYO01000006.1"/>
</dbReference>
<evidence type="ECO:0000256" key="4">
    <source>
        <dbReference type="ARBA" id="ARBA00022989"/>
    </source>
</evidence>
<accession>A0A1M6HHT2</accession>
<keyword evidence="4 6" id="KW-1133">Transmembrane helix</keyword>
<evidence type="ECO:0000256" key="1">
    <source>
        <dbReference type="ARBA" id="ARBA00004141"/>
    </source>
</evidence>
<dbReference type="SUPFAM" id="SSF103481">
    <property type="entry name" value="Multidrug resistance efflux transporter EmrE"/>
    <property type="match status" value="2"/>
</dbReference>
<organism evidence="8 9">
    <name type="scientific">Wenxinia saemankumensis</name>
    <dbReference type="NCBI Taxonomy" id="1447782"/>
    <lineage>
        <taxon>Bacteria</taxon>
        <taxon>Pseudomonadati</taxon>
        <taxon>Pseudomonadota</taxon>
        <taxon>Alphaproteobacteria</taxon>
        <taxon>Rhodobacterales</taxon>
        <taxon>Roseobacteraceae</taxon>
        <taxon>Wenxinia</taxon>
    </lineage>
</organism>
<name>A0A1M6HHT2_9RHOB</name>
<dbReference type="PANTHER" id="PTHR22911:SF6">
    <property type="entry name" value="SOLUTE CARRIER FAMILY 35 MEMBER G1"/>
    <property type="match status" value="1"/>
</dbReference>
<feature type="transmembrane region" description="Helical" evidence="6">
    <location>
        <begin position="190"/>
        <end position="208"/>
    </location>
</feature>
<dbReference type="EMBL" id="FQYO01000006">
    <property type="protein sequence ID" value="SHJ21770.1"/>
    <property type="molecule type" value="Genomic_DNA"/>
</dbReference>
<dbReference type="Pfam" id="PF00892">
    <property type="entry name" value="EamA"/>
    <property type="match status" value="2"/>
</dbReference>
<evidence type="ECO:0000313" key="9">
    <source>
        <dbReference type="Proteomes" id="UP000184292"/>
    </source>
</evidence>
<evidence type="ECO:0000259" key="7">
    <source>
        <dbReference type="Pfam" id="PF00892"/>
    </source>
</evidence>
<dbReference type="STRING" id="1447782.SAMN05444417_3237"/>
<feature type="transmembrane region" description="Helical" evidence="6">
    <location>
        <begin position="135"/>
        <end position="154"/>
    </location>
</feature>